<dbReference type="Pfam" id="PF12739">
    <property type="entry name" value="TRAPPC-Trs85"/>
    <property type="match status" value="1"/>
</dbReference>
<evidence type="ECO:0008006" key="3">
    <source>
        <dbReference type="Google" id="ProtNLM"/>
    </source>
</evidence>
<dbReference type="PANTHER" id="PTHR12975">
    <property type="entry name" value="TRANSPORT PROTEIN TRAPP"/>
    <property type="match status" value="1"/>
</dbReference>
<name>G0TSH6_TRYVY</name>
<dbReference type="EMBL" id="HE573019">
    <property type="protein sequence ID" value="CCC46903.1"/>
    <property type="molecule type" value="Genomic_DNA"/>
</dbReference>
<reference evidence="2" key="1">
    <citation type="journal article" date="2012" name="Proc. Natl. Acad. Sci. U.S.A.">
        <title>Antigenic diversity is generated by distinct evolutionary mechanisms in African trypanosome species.</title>
        <authorList>
            <person name="Jackson A.P."/>
            <person name="Berry A."/>
            <person name="Aslett M."/>
            <person name="Allison H.C."/>
            <person name="Burton P."/>
            <person name="Vavrova-Anderson J."/>
            <person name="Brown R."/>
            <person name="Browne H."/>
            <person name="Corton N."/>
            <person name="Hauser H."/>
            <person name="Gamble J."/>
            <person name="Gilderthorp R."/>
            <person name="Marcello L."/>
            <person name="McQuillan J."/>
            <person name="Otto T.D."/>
            <person name="Quail M.A."/>
            <person name="Sanders M.J."/>
            <person name="van Tonder A."/>
            <person name="Ginger M.L."/>
            <person name="Field M.C."/>
            <person name="Barry J.D."/>
            <person name="Hertz-Fowler C."/>
            <person name="Berriman M."/>
        </authorList>
    </citation>
    <scope>NUCLEOTIDE SEQUENCE</scope>
    <source>
        <strain evidence="2">Y486</strain>
    </source>
</reference>
<evidence type="ECO:0000313" key="2">
    <source>
        <dbReference type="EMBL" id="CCC46903.1"/>
    </source>
</evidence>
<dbReference type="InterPro" id="IPR024420">
    <property type="entry name" value="TRAPP_III_complex_Trs85"/>
</dbReference>
<dbReference type="PANTHER" id="PTHR12975:SF6">
    <property type="entry name" value="TRAFFICKING PROTEIN PARTICLE COMPLEX SUBUNIT 8"/>
    <property type="match status" value="1"/>
</dbReference>
<accession>G0TSH6</accession>
<evidence type="ECO:0000256" key="1">
    <source>
        <dbReference type="SAM" id="MobiDB-lite"/>
    </source>
</evidence>
<proteinExistence type="predicted"/>
<dbReference type="GO" id="GO:1990072">
    <property type="term" value="C:TRAPPIII protein complex"/>
    <property type="evidence" value="ECO:0007669"/>
    <property type="project" value="TreeGrafter"/>
</dbReference>
<dbReference type="VEuPathDB" id="TriTrypDB:TvY486_0300950"/>
<protein>
    <recommendedName>
        <fullName evidence="3">Trafficking protein particle complex subunit 8</fullName>
    </recommendedName>
</protein>
<gene>
    <name evidence="2" type="ORF">TVY486_0300950</name>
</gene>
<feature type="region of interest" description="Disordered" evidence="1">
    <location>
        <begin position="1434"/>
        <end position="1457"/>
    </location>
</feature>
<organism evidence="2">
    <name type="scientific">Trypanosoma vivax (strain Y486)</name>
    <dbReference type="NCBI Taxonomy" id="1055687"/>
    <lineage>
        <taxon>Eukaryota</taxon>
        <taxon>Discoba</taxon>
        <taxon>Euglenozoa</taxon>
        <taxon>Kinetoplastea</taxon>
        <taxon>Metakinetoplastina</taxon>
        <taxon>Trypanosomatida</taxon>
        <taxon>Trypanosomatidae</taxon>
        <taxon>Trypanosoma</taxon>
        <taxon>Duttonella</taxon>
    </lineage>
</organism>
<sequence length="1568" mass="171580">MEFKQWVERRYRHPVVVVAASVDAENACRRNGMDVINMLRPFSIHQGDLYTRVTDHAEATTVRNFGVRLCRPQCVRRISRSPFRRHMRHLIHNTAVMELGFGEKLDSALSLLLEHRGGTASSPQLTGKMTSTLLECSRGSWQRQFVHDFVHLVRCDHYDTLDHPVGCIFVGSTSTPGGSQGVMEEFKKLKEQRAFKEMFSDMPCMDEDFHSYYLLLHNASTGITLAAAQKMLKELLSTYGYTNCAMVTVNSMSDPQDVKYNDPTLWTDANAPFMDVPSRQDGGIVGGAGVGSSKVVESNAGVGNPNSSTPFANVNLVFGTWPNGKSMVTGCYMNPENINDLRNAMQHYLSQCLFIFIGRKLRSLTATVNERRTTTLGKMAAWFRSKDDMKVKGNSWVIPRQGCPAMYVAESLEMQMRRVADFALFFGDFDMAMHYYRMCRNELLNTLSSRDFNRPLVAACQEGIAICELLQGRLSLPSLTPWKTGGTVTKGNGECRMEVALNDYMLFREEAYALRMAFLLYEYCSTRTPPATERATAVLRHVQSLKIITEDQMCAAVVNELLAADALFVNPPHPAGLVVPATLSDNFAVRSHVRRYAQHCIIAAVAYRAEGLIDSAIRCYLRALRVFHGVGHRGCWSRVYEHIHVGLAEMYSKLGNHARFIAVSSAAVSLGLPMYSSVNAAEGNLNIFLTMQQQALTTLNYDVSPHAAVPCVVEKSVRVAVDPYQCDEATVQQLHKAGSEASEVEWRRMEDKLYSHYSALAVCSPCAAHQWRQDMMRQKRAASAEASGAEAKNMKRHTMHVDGALQVHVTLWNPLGCGITGHELCLQSGVSQLQGGSCCVDDSAPFEYALNHPSPDVDSPANIEVLVESSKPLVTARLEPEIPLVMRDGEYLHTSLVLTNTSSSCTAYNVTLQRSARSAHLIWFETMGLGQNSDEEATFNVATELPPGGSASLKFTLRACHSYDATSSSRNHIFLLVGYTGATPAQQSYGEVNSAPPLTVTSPRNAGPYMGLHRFMRLVTVRPTLLLSSSTLPSASTRIADAAVVLNVLNASDKQEQSLRIVRVSAVHGPQWSAGLVHSTPLLEGDAVACTMAPGGAVSIPISLLVEAPTNHGAGLPNKSMQPIPILLDDLGAKDSETVQQWKLTEDTCVSLDSVSMSSEARARVISNVGADVSSSAMNIYFMHNSHKGPGGIGEVLSDDGLAFYADKGGAQKQAQGDALDEAMAAPFVLGEPLTPICLAVSWLTNDGSSSGQLFHFFDPVSFVCSREKVVVGEAYESKQEQLSKMLKDNRALHPQHGALLYHVEVPEKVESTLEVPDAAFVPVSVCCRSISAYALLVTIKARDMWVDEESSANKVPFRLSLLSPAAVTFVGRTSSYFIVLPYESHTVQFTACVFQPSVVQCNLFQLNAVALRLPLLPGVSWRSGMSPAAVTAARGRNEPVAPQKRLADSTKGGRQPSMEANEWLQMDGMRDLLCDVQTIVFGYNTAAITSAVFSAFSPEAMRAAAAAAAATTAAMNDDMDRYIEQYKNFAQRRVAAGSENQNTNAVFAVYHPTAQTLTDGTEFLSLI</sequence>